<gene>
    <name evidence="2" type="primary">ORF223340</name>
</gene>
<feature type="non-terminal residue" evidence="2">
    <location>
        <position position="1"/>
    </location>
</feature>
<dbReference type="AlphaFoldDB" id="A0A0B7C533"/>
<dbReference type="Pfam" id="PF01391">
    <property type="entry name" value="Collagen"/>
    <property type="match status" value="1"/>
</dbReference>
<accession>A0A0B7C533</accession>
<evidence type="ECO:0000256" key="1">
    <source>
        <dbReference type="SAM" id="MobiDB-lite"/>
    </source>
</evidence>
<reference evidence="2" key="1">
    <citation type="submission" date="2014-12" db="EMBL/GenBank/DDBJ databases">
        <title>Insight into the proteome of Arion vulgaris.</title>
        <authorList>
            <person name="Aradska J."/>
            <person name="Bulat T."/>
            <person name="Smidak R."/>
            <person name="Sarate P."/>
            <person name="Gangsoo J."/>
            <person name="Sialana F."/>
            <person name="Bilban M."/>
            <person name="Lubec G."/>
        </authorList>
    </citation>
    <scope>NUCLEOTIDE SEQUENCE</scope>
    <source>
        <tissue evidence="2">Skin</tissue>
    </source>
</reference>
<feature type="region of interest" description="Disordered" evidence="1">
    <location>
        <begin position="38"/>
        <end position="94"/>
    </location>
</feature>
<protein>
    <recommendedName>
        <fullName evidence="3">Collagen IV NC1 domain-containing protein</fullName>
    </recommendedName>
</protein>
<proteinExistence type="predicted"/>
<evidence type="ECO:0008006" key="3">
    <source>
        <dbReference type="Google" id="ProtNLM"/>
    </source>
</evidence>
<dbReference type="EMBL" id="HACG01053421">
    <property type="protein sequence ID" value="CEL00292.1"/>
    <property type="molecule type" value="Transcribed_RNA"/>
</dbReference>
<evidence type="ECO:0000313" key="2">
    <source>
        <dbReference type="EMBL" id="CEL00292.1"/>
    </source>
</evidence>
<dbReference type="InterPro" id="IPR008160">
    <property type="entry name" value="Collagen"/>
</dbReference>
<organism evidence="2">
    <name type="scientific">Arion vulgaris</name>
    <dbReference type="NCBI Taxonomy" id="1028688"/>
    <lineage>
        <taxon>Eukaryota</taxon>
        <taxon>Metazoa</taxon>
        <taxon>Spiralia</taxon>
        <taxon>Lophotrochozoa</taxon>
        <taxon>Mollusca</taxon>
        <taxon>Gastropoda</taxon>
        <taxon>Heterobranchia</taxon>
        <taxon>Euthyneura</taxon>
        <taxon>Panpulmonata</taxon>
        <taxon>Eupulmonata</taxon>
        <taxon>Stylommatophora</taxon>
        <taxon>Helicina</taxon>
        <taxon>Arionoidea</taxon>
        <taxon>Arionidae</taxon>
        <taxon>Arion</taxon>
    </lineage>
</organism>
<sequence>RLESTQEDYQLRIDQLVHGQSEIITSQKEQEHRIIDKRSPDCNCMPGLPGRKGDVGPMGPKGENGFPGDKGLMGYPGFPGPIGPPGKFGEAGIP</sequence>
<feature type="non-terminal residue" evidence="2">
    <location>
        <position position="94"/>
    </location>
</feature>
<name>A0A0B7C533_9EUPU</name>